<organism evidence="2 3">
    <name type="scientific">Malus domestica</name>
    <name type="common">Apple</name>
    <name type="synonym">Pyrus malus</name>
    <dbReference type="NCBI Taxonomy" id="3750"/>
    <lineage>
        <taxon>Eukaryota</taxon>
        <taxon>Viridiplantae</taxon>
        <taxon>Streptophyta</taxon>
        <taxon>Embryophyta</taxon>
        <taxon>Tracheophyta</taxon>
        <taxon>Spermatophyta</taxon>
        <taxon>Magnoliopsida</taxon>
        <taxon>eudicotyledons</taxon>
        <taxon>Gunneridae</taxon>
        <taxon>Pentapetalae</taxon>
        <taxon>rosids</taxon>
        <taxon>fabids</taxon>
        <taxon>Rosales</taxon>
        <taxon>Rosaceae</taxon>
        <taxon>Amygdaloideae</taxon>
        <taxon>Maleae</taxon>
        <taxon>Malus</taxon>
    </lineage>
</organism>
<gene>
    <name evidence="2" type="ORF">DVH24_025876</name>
</gene>
<feature type="region of interest" description="Disordered" evidence="1">
    <location>
        <begin position="1"/>
        <end position="41"/>
    </location>
</feature>
<protein>
    <submittedName>
        <fullName evidence="2">Uncharacterized protein</fullName>
    </submittedName>
</protein>
<comment type="caution">
    <text evidence="2">The sequence shown here is derived from an EMBL/GenBank/DDBJ whole genome shotgun (WGS) entry which is preliminary data.</text>
</comment>
<evidence type="ECO:0000256" key="1">
    <source>
        <dbReference type="SAM" id="MobiDB-lite"/>
    </source>
</evidence>
<accession>A0A498KEE8</accession>
<evidence type="ECO:0000313" key="3">
    <source>
        <dbReference type="Proteomes" id="UP000290289"/>
    </source>
</evidence>
<keyword evidence="3" id="KW-1185">Reference proteome</keyword>
<reference evidence="2 3" key="1">
    <citation type="submission" date="2018-10" db="EMBL/GenBank/DDBJ databases">
        <title>A high-quality apple genome assembly.</title>
        <authorList>
            <person name="Hu J."/>
        </authorList>
    </citation>
    <scope>NUCLEOTIDE SEQUENCE [LARGE SCALE GENOMIC DNA]</scope>
    <source>
        <strain evidence="3">cv. HFTH1</strain>
        <tissue evidence="2">Young leaf</tissue>
    </source>
</reference>
<evidence type="ECO:0000313" key="2">
    <source>
        <dbReference type="EMBL" id="RXI06740.1"/>
    </source>
</evidence>
<dbReference type="EMBL" id="RDQH01000328">
    <property type="protein sequence ID" value="RXI06740.1"/>
    <property type="molecule type" value="Genomic_DNA"/>
</dbReference>
<proteinExistence type="predicted"/>
<name>A0A498KEE8_MALDO</name>
<dbReference type="Proteomes" id="UP000290289">
    <property type="component" value="Chromosome 2"/>
</dbReference>
<sequence length="95" mass="10478">MMLAMPKSSTSSVTHPLLSARRSHQRSRPIDEVDESPSASTAVEDGVHIGYGKCCIFRGSFVECRLMGTSQLTRTTQERIKISWDAGHRAVATKE</sequence>
<dbReference type="AlphaFoldDB" id="A0A498KEE8"/>